<dbReference type="Pfam" id="PF20151">
    <property type="entry name" value="DUF6533"/>
    <property type="match status" value="1"/>
</dbReference>
<feature type="transmembrane region" description="Helical" evidence="1">
    <location>
        <begin position="87"/>
        <end position="108"/>
    </location>
</feature>
<proteinExistence type="predicted"/>
<dbReference type="OrthoDB" id="2745134at2759"/>
<feature type="domain" description="DUF6533" evidence="2">
    <location>
        <begin position="22"/>
        <end position="67"/>
    </location>
</feature>
<gene>
    <name evidence="3" type="ORF">PsYK624_145530</name>
</gene>
<keyword evidence="4" id="KW-1185">Reference proteome</keyword>
<feature type="transmembrane region" description="Helical" evidence="1">
    <location>
        <begin position="22"/>
        <end position="39"/>
    </location>
</feature>
<evidence type="ECO:0000313" key="4">
    <source>
        <dbReference type="Proteomes" id="UP000703269"/>
    </source>
</evidence>
<protein>
    <recommendedName>
        <fullName evidence="2">DUF6533 domain-containing protein</fullName>
    </recommendedName>
</protein>
<dbReference type="EMBL" id="BPQB01000086">
    <property type="protein sequence ID" value="GJE98325.1"/>
    <property type="molecule type" value="Genomic_DNA"/>
</dbReference>
<feature type="transmembrane region" description="Helical" evidence="1">
    <location>
        <begin position="120"/>
        <end position="140"/>
    </location>
</feature>
<reference evidence="3 4" key="1">
    <citation type="submission" date="2021-08" db="EMBL/GenBank/DDBJ databases">
        <title>Draft Genome Sequence of Phanerochaete sordida strain YK-624.</title>
        <authorList>
            <person name="Mori T."/>
            <person name="Dohra H."/>
            <person name="Suzuki T."/>
            <person name="Kawagishi H."/>
            <person name="Hirai H."/>
        </authorList>
    </citation>
    <scope>NUCLEOTIDE SEQUENCE [LARGE SCALE GENOMIC DNA]</scope>
    <source>
        <strain evidence="3 4">YK-624</strain>
    </source>
</reference>
<evidence type="ECO:0000259" key="2">
    <source>
        <dbReference type="Pfam" id="PF20151"/>
    </source>
</evidence>
<dbReference type="InterPro" id="IPR045340">
    <property type="entry name" value="DUF6533"/>
</dbReference>
<name>A0A9P3GRU5_9APHY</name>
<keyword evidence="1" id="KW-1133">Transmembrane helix</keyword>
<organism evidence="3 4">
    <name type="scientific">Phanerochaete sordida</name>
    <dbReference type="NCBI Taxonomy" id="48140"/>
    <lineage>
        <taxon>Eukaryota</taxon>
        <taxon>Fungi</taxon>
        <taxon>Dikarya</taxon>
        <taxon>Basidiomycota</taxon>
        <taxon>Agaricomycotina</taxon>
        <taxon>Agaricomycetes</taxon>
        <taxon>Polyporales</taxon>
        <taxon>Phanerochaetaceae</taxon>
        <taxon>Phanerochaete</taxon>
    </lineage>
</organism>
<keyword evidence="1" id="KW-0472">Membrane</keyword>
<dbReference type="Proteomes" id="UP000703269">
    <property type="component" value="Unassembled WGS sequence"/>
</dbReference>
<sequence length="260" mass="28493">MSAAGEVSSSEKALMIVANEGYVSYALLALVIYELAVTFDQEVALVWSRRFTATSFLLLSTRWTTLLIAAIQAWNAGPHFCELSEDLVIVMYMISCLWMTGFTSLRLYALLHASKARSSLALVVATLGLIPVATNAFLLAESTCQGGGSVFRRTCTRSTDIPNKTYVIVATYAMQRARGRSHRHRYNVEKIVRTLSRHAEAEIWRRSEGLDKRWHHVFPNGPAVEHPSGPGRPSMCESWGALSNSCAAMPASAAGTALHA</sequence>
<dbReference type="AlphaFoldDB" id="A0A9P3GRU5"/>
<feature type="transmembrane region" description="Helical" evidence="1">
    <location>
        <begin position="51"/>
        <end position="75"/>
    </location>
</feature>
<accession>A0A9P3GRU5</accession>
<evidence type="ECO:0000313" key="3">
    <source>
        <dbReference type="EMBL" id="GJE98325.1"/>
    </source>
</evidence>
<evidence type="ECO:0000256" key="1">
    <source>
        <dbReference type="SAM" id="Phobius"/>
    </source>
</evidence>
<comment type="caution">
    <text evidence="3">The sequence shown here is derived from an EMBL/GenBank/DDBJ whole genome shotgun (WGS) entry which is preliminary data.</text>
</comment>
<keyword evidence="1" id="KW-0812">Transmembrane</keyword>